<sequence length="101" mass="11211">MARWSGDKSRLPRVTHCTHRGYLGRRGFDLGAASQPWTSSALGPDWILSDQPSRVIILSYFDALSGEVGNTVIKLWDSVNSLAAEKGLWQASLRDRPVRLS</sequence>
<dbReference type="HOGENOM" id="CLU_2293793_0_0_1"/>
<proteinExistence type="predicted"/>
<dbReference type="VEuPathDB" id="FungiDB:UREG_01987"/>
<keyword evidence="2" id="KW-1185">Reference proteome</keyword>
<evidence type="ECO:0000313" key="2">
    <source>
        <dbReference type="Proteomes" id="UP000002058"/>
    </source>
</evidence>
<dbReference type="Proteomes" id="UP000002058">
    <property type="component" value="Unassembled WGS sequence"/>
</dbReference>
<name>C4JK30_UNCRE</name>
<dbReference type="RefSeq" id="XP_002542471.1">
    <property type="nucleotide sequence ID" value="XM_002542425.1"/>
</dbReference>
<evidence type="ECO:0000313" key="1">
    <source>
        <dbReference type="EMBL" id="EEP77138.1"/>
    </source>
</evidence>
<dbReference type="EMBL" id="CH476615">
    <property type="protein sequence ID" value="EEP77138.1"/>
    <property type="molecule type" value="Genomic_DNA"/>
</dbReference>
<dbReference type="GeneID" id="8440423"/>
<dbReference type="KEGG" id="ure:UREG_01987"/>
<accession>C4JK30</accession>
<dbReference type="AlphaFoldDB" id="C4JK30"/>
<gene>
    <name evidence="1" type="ORF">UREG_01987</name>
</gene>
<reference evidence="2" key="1">
    <citation type="journal article" date="2009" name="Genome Res.">
        <title>Comparative genomic analyses of the human fungal pathogens Coccidioides and their relatives.</title>
        <authorList>
            <person name="Sharpton T.J."/>
            <person name="Stajich J.E."/>
            <person name="Rounsley S.D."/>
            <person name="Gardner M.J."/>
            <person name="Wortman J.R."/>
            <person name="Jordar V.S."/>
            <person name="Maiti R."/>
            <person name="Kodira C.D."/>
            <person name="Neafsey D.E."/>
            <person name="Zeng Q."/>
            <person name="Hung C.-Y."/>
            <person name="McMahan C."/>
            <person name="Muszewska A."/>
            <person name="Grynberg M."/>
            <person name="Mandel M.A."/>
            <person name="Kellner E.M."/>
            <person name="Barker B.M."/>
            <person name="Galgiani J.N."/>
            <person name="Orbach M.J."/>
            <person name="Kirkland T.N."/>
            <person name="Cole G.T."/>
            <person name="Henn M.R."/>
            <person name="Birren B.W."/>
            <person name="Taylor J.W."/>
        </authorList>
    </citation>
    <scope>NUCLEOTIDE SEQUENCE [LARGE SCALE GENOMIC DNA]</scope>
    <source>
        <strain evidence="2">UAMH 1704</strain>
    </source>
</reference>
<protein>
    <submittedName>
        <fullName evidence="1">Uncharacterized protein</fullName>
    </submittedName>
</protein>
<organism evidence="1 2">
    <name type="scientific">Uncinocarpus reesii (strain UAMH 1704)</name>
    <dbReference type="NCBI Taxonomy" id="336963"/>
    <lineage>
        <taxon>Eukaryota</taxon>
        <taxon>Fungi</taxon>
        <taxon>Dikarya</taxon>
        <taxon>Ascomycota</taxon>
        <taxon>Pezizomycotina</taxon>
        <taxon>Eurotiomycetes</taxon>
        <taxon>Eurotiomycetidae</taxon>
        <taxon>Onygenales</taxon>
        <taxon>Onygenaceae</taxon>
        <taxon>Uncinocarpus</taxon>
    </lineage>
</organism>
<dbReference type="InParanoid" id="C4JK30"/>